<dbReference type="EMBL" id="GL440704">
    <property type="protein sequence ID" value="EFN65509.1"/>
    <property type="molecule type" value="Genomic_DNA"/>
</dbReference>
<proteinExistence type="predicted"/>
<gene>
    <name evidence="1" type="ORF">EAG_16140</name>
</gene>
<accession>E2AM51</accession>
<organism evidence="2">
    <name type="scientific">Camponotus floridanus</name>
    <name type="common">Florida carpenter ant</name>
    <dbReference type="NCBI Taxonomy" id="104421"/>
    <lineage>
        <taxon>Eukaryota</taxon>
        <taxon>Metazoa</taxon>
        <taxon>Ecdysozoa</taxon>
        <taxon>Arthropoda</taxon>
        <taxon>Hexapoda</taxon>
        <taxon>Insecta</taxon>
        <taxon>Pterygota</taxon>
        <taxon>Neoptera</taxon>
        <taxon>Endopterygota</taxon>
        <taxon>Hymenoptera</taxon>
        <taxon>Apocrita</taxon>
        <taxon>Aculeata</taxon>
        <taxon>Formicoidea</taxon>
        <taxon>Formicidae</taxon>
        <taxon>Formicinae</taxon>
        <taxon>Camponotus</taxon>
    </lineage>
</organism>
<name>E2AM51_CAMFO</name>
<keyword evidence="2" id="KW-1185">Reference proteome</keyword>
<reference evidence="1 2" key="1">
    <citation type="journal article" date="2010" name="Science">
        <title>Genomic comparison of the ants Camponotus floridanus and Harpegnathos saltator.</title>
        <authorList>
            <person name="Bonasio R."/>
            <person name="Zhang G."/>
            <person name="Ye C."/>
            <person name="Mutti N.S."/>
            <person name="Fang X."/>
            <person name="Qin N."/>
            <person name="Donahue G."/>
            <person name="Yang P."/>
            <person name="Li Q."/>
            <person name="Li C."/>
            <person name="Zhang P."/>
            <person name="Huang Z."/>
            <person name="Berger S.L."/>
            <person name="Reinberg D."/>
            <person name="Wang J."/>
            <person name="Liebig J."/>
        </authorList>
    </citation>
    <scope>NUCLEOTIDE SEQUENCE [LARGE SCALE GENOMIC DNA]</scope>
    <source>
        <strain evidence="2">C129</strain>
    </source>
</reference>
<evidence type="ECO:0000313" key="1">
    <source>
        <dbReference type="EMBL" id="EFN65509.1"/>
    </source>
</evidence>
<protein>
    <submittedName>
        <fullName evidence="1">Uncharacterized protein</fullName>
    </submittedName>
</protein>
<dbReference type="Proteomes" id="UP000000311">
    <property type="component" value="Unassembled WGS sequence"/>
</dbReference>
<dbReference type="InParanoid" id="E2AM51"/>
<sequence>MKKLKKISDNNGAMQHAIHLTSRAFGKVFAGTSFHYRYITTFKRHLIFKSRDPPNVVPPDEMQSRSSRVRKVLQRKLEKATVSNATGDGGGADVTTASKITERRAVPAAHASLAFHDGEHTRALLPHTSVRVICQTRLLNETNVGGILGTNPNYTLIMRNEVELNELTLVIDSLKLRSKRTQIHVLCLVSMVPARFLSVLIMREKKKRKPEEET</sequence>
<dbReference type="AlphaFoldDB" id="E2AM51"/>
<evidence type="ECO:0000313" key="2">
    <source>
        <dbReference type="Proteomes" id="UP000000311"/>
    </source>
</evidence>